<evidence type="ECO:0000259" key="2">
    <source>
        <dbReference type="Pfam" id="PF04389"/>
    </source>
</evidence>
<dbReference type="EMBL" id="SWMU01000001">
    <property type="protein sequence ID" value="TKS57681.1"/>
    <property type="molecule type" value="Genomic_DNA"/>
</dbReference>
<name>A0A4U5TUQ3_9FLAO</name>
<dbReference type="Proteomes" id="UP000306552">
    <property type="component" value="Unassembled WGS sequence"/>
</dbReference>
<gene>
    <name evidence="3" type="ORF">FCN74_00590</name>
</gene>
<dbReference type="InterPro" id="IPR045175">
    <property type="entry name" value="M28_fam"/>
</dbReference>
<sequence>MRQKLYPIVAIIVFVFSIWYVFYDFSPQYSTDFNAKSNKFSTDRAFKHVEAIADQEHFVGTAQHSLTRNYIVEQLEDLGLKVHTQQGFSLNALGEFTIPENIIAKIEGQNPKAKSLLLLSHYDSEPHSSFGASDAASGIAAILEATRAFLENGKKPKHDIIICFTDAEEVGLLGATLFVDQHPWAKNIGLVLNFESRGSGGPSNMILETNHGNSKMIKAFAEAEINHPLATSLMYSVYKILPNDTDSTVFREKADIPSFFFAFIDDHYDYHTALDIPQRLDKSSLSHQGEYAFGLLNHFSQISLDNNLKSNVEMVYFNLPELGTFYYPFDWMWWLYTANALLFLAVLYFGLKTKSINRREVFLGILPFTISLTCAFLLGFFGWKALLWFYPQYSEILQGFPYNGHNYIFAFVSLSLWVAFLVYRRFHHKLNPHNALVAPIVLWFLICAIINIYLPGASYFILPLGFGIIAFAMSTFKEIPNLFVIWTLGLPCIGLIVPLIQFFPVGLGLNMLVISTVFSVLVFGILYSFIGYLPFKKTLAIIFFLLGVSFLIVAHVNSDFNRSQPKPNSLVYLLDKTDQKAYWNTYDNTLDSWNQKFFEDTIASEKPILQSKYLTGFTYTSKAQYLNLKSSDYDIVIDSLENDYARIKLNISPLSQTKRIELYMDKNYNFREFKVNQQQADSLKIKDTQYHVFKKRAWTRLLTYHVVNQEELNIEFEGKLPIPPIKIYETRFDLLKNEKLNVPKRTPSMIPKPFVVNDAIVIKNTVEFESTK</sequence>
<dbReference type="InterPro" id="IPR007484">
    <property type="entry name" value="Peptidase_M28"/>
</dbReference>
<feature type="transmembrane region" description="Helical" evidence="1">
    <location>
        <begin position="5"/>
        <end position="23"/>
    </location>
</feature>
<keyword evidence="1" id="KW-0812">Transmembrane</keyword>
<organism evidence="3 4">
    <name type="scientific">Mesohalobacter halotolerans</name>
    <dbReference type="NCBI Taxonomy" id="1883405"/>
    <lineage>
        <taxon>Bacteria</taxon>
        <taxon>Pseudomonadati</taxon>
        <taxon>Bacteroidota</taxon>
        <taxon>Flavobacteriia</taxon>
        <taxon>Flavobacteriales</taxon>
        <taxon>Flavobacteriaceae</taxon>
        <taxon>Mesohalobacter</taxon>
    </lineage>
</organism>
<dbReference type="SUPFAM" id="SSF53187">
    <property type="entry name" value="Zn-dependent exopeptidases"/>
    <property type="match status" value="1"/>
</dbReference>
<evidence type="ECO:0000313" key="4">
    <source>
        <dbReference type="Proteomes" id="UP000306552"/>
    </source>
</evidence>
<dbReference type="PANTHER" id="PTHR12147:SF26">
    <property type="entry name" value="PEPTIDASE M28 DOMAIN-CONTAINING PROTEIN"/>
    <property type="match status" value="1"/>
</dbReference>
<accession>A0A4U5TUQ3</accession>
<keyword evidence="4" id="KW-1185">Reference proteome</keyword>
<dbReference type="InterPro" id="IPR023298">
    <property type="entry name" value="ATPase_P-typ_TM_dom_sf"/>
</dbReference>
<dbReference type="SUPFAM" id="SSF81665">
    <property type="entry name" value="Calcium ATPase, transmembrane domain M"/>
    <property type="match status" value="1"/>
</dbReference>
<dbReference type="AlphaFoldDB" id="A0A4U5TUQ3"/>
<feature type="transmembrane region" description="Helical" evidence="1">
    <location>
        <begin position="483"/>
        <end position="503"/>
    </location>
</feature>
<feature type="transmembrane region" description="Helical" evidence="1">
    <location>
        <begin position="331"/>
        <end position="349"/>
    </location>
</feature>
<keyword evidence="3" id="KW-0378">Hydrolase</keyword>
<feature type="transmembrane region" description="Helical" evidence="1">
    <location>
        <begin position="509"/>
        <end position="532"/>
    </location>
</feature>
<feature type="transmembrane region" description="Helical" evidence="1">
    <location>
        <begin position="406"/>
        <end position="423"/>
    </location>
</feature>
<feature type="transmembrane region" description="Helical" evidence="1">
    <location>
        <begin position="435"/>
        <end position="454"/>
    </location>
</feature>
<feature type="transmembrane region" description="Helical" evidence="1">
    <location>
        <begin position="361"/>
        <end position="386"/>
    </location>
</feature>
<reference evidence="3 4" key="1">
    <citation type="submission" date="2019-04" db="EMBL/GenBank/DDBJ databases">
        <title>Psychroflexus halotolerans sp. nov., isolated from a marine solar saltern.</title>
        <authorList>
            <person name="Feng X."/>
        </authorList>
    </citation>
    <scope>NUCLEOTIDE SEQUENCE [LARGE SCALE GENOMIC DNA]</scope>
    <source>
        <strain evidence="3 4">WDS2C27</strain>
    </source>
</reference>
<dbReference type="Pfam" id="PF04389">
    <property type="entry name" value="Peptidase_M28"/>
    <property type="match status" value="1"/>
</dbReference>
<dbReference type="GO" id="GO:0008235">
    <property type="term" value="F:metalloexopeptidase activity"/>
    <property type="evidence" value="ECO:0007669"/>
    <property type="project" value="InterPro"/>
</dbReference>
<protein>
    <submittedName>
        <fullName evidence="3">M20/M25/M40 family metallo-hydrolase</fullName>
    </submittedName>
</protein>
<feature type="transmembrane region" description="Helical" evidence="1">
    <location>
        <begin position="539"/>
        <end position="556"/>
    </location>
</feature>
<dbReference type="PANTHER" id="PTHR12147">
    <property type="entry name" value="METALLOPEPTIDASE M28 FAMILY MEMBER"/>
    <property type="match status" value="1"/>
</dbReference>
<keyword evidence="1" id="KW-0472">Membrane</keyword>
<evidence type="ECO:0000313" key="3">
    <source>
        <dbReference type="EMBL" id="TKS57681.1"/>
    </source>
</evidence>
<dbReference type="OrthoDB" id="9778250at2"/>
<dbReference type="GO" id="GO:0006508">
    <property type="term" value="P:proteolysis"/>
    <property type="evidence" value="ECO:0007669"/>
    <property type="project" value="InterPro"/>
</dbReference>
<feature type="transmembrane region" description="Helical" evidence="1">
    <location>
        <begin position="460"/>
        <end position="476"/>
    </location>
</feature>
<dbReference type="Gene3D" id="3.40.630.10">
    <property type="entry name" value="Zn peptidases"/>
    <property type="match status" value="1"/>
</dbReference>
<feature type="domain" description="Peptidase M28" evidence="2">
    <location>
        <begin position="101"/>
        <end position="292"/>
    </location>
</feature>
<keyword evidence="1" id="KW-1133">Transmembrane helix</keyword>
<proteinExistence type="predicted"/>
<evidence type="ECO:0000256" key="1">
    <source>
        <dbReference type="SAM" id="Phobius"/>
    </source>
</evidence>
<comment type="caution">
    <text evidence="3">The sequence shown here is derived from an EMBL/GenBank/DDBJ whole genome shotgun (WGS) entry which is preliminary data.</text>
</comment>